<dbReference type="HOGENOM" id="CLU_1978354_0_0_9"/>
<proteinExistence type="predicted"/>
<organism evidence="1 2">
    <name type="scientific">Geobacillus thermodenitrificans (strain NG80-2)</name>
    <dbReference type="NCBI Taxonomy" id="420246"/>
    <lineage>
        <taxon>Bacteria</taxon>
        <taxon>Bacillati</taxon>
        <taxon>Bacillota</taxon>
        <taxon>Bacilli</taxon>
        <taxon>Bacillales</taxon>
        <taxon>Anoxybacillaceae</taxon>
        <taxon>Geobacillus</taxon>
    </lineage>
</organism>
<gene>
    <name evidence="1" type="ordered locus">GTNG_0033</name>
</gene>
<accession>A4IJB6</accession>
<sequence length="126" mass="14525">MPLPLTPAQALKDTKLMYFSRKSQMRCVGEESASKYGYCHRNALEEQSGGFFPSAFFRYNDIVPRQCALHHFCLIRRYNRKKVSTELKKIKGKWSNSGEGSSYYLFYRKGGIAEIGKNSYSAIFLQ</sequence>
<protein>
    <submittedName>
        <fullName evidence="1">Uncharacterized protein</fullName>
    </submittedName>
</protein>
<dbReference type="EMBL" id="CP000557">
    <property type="protein sequence ID" value="ABO65420.1"/>
    <property type="molecule type" value="Genomic_DNA"/>
</dbReference>
<name>A4IJB6_GEOTN</name>
<dbReference type="AlphaFoldDB" id="A4IJB6"/>
<dbReference type="KEGG" id="gtn:GTNG_0033"/>
<dbReference type="Proteomes" id="UP000001578">
    <property type="component" value="Chromosome"/>
</dbReference>
<evidence type="ECO:0000313" key="2">
    <source>
        <dbReference type="Proteomes" id="UP000001578"/>
    </source>
</evidence>
<evidence type="ECO:0000313" key="1">
    <source>
        <dbReference type="EMBL" id="ABO65420.1"/>
    </source>
</evidence>
<reference evidence="1 2" key="1">
    <citation type="journal article" date="2007" name="Proc. Natl. Acad. Sci. U.S.A.">
        <title>Genome and proteome of long-chain alkane degrading Geobacillus thermodenitrificans NG80-2 isolated from a deep-subsurface oil reservoir.</title>
        <authorList>
            <person name="Feng L."/>
            <person name="Wang W."/>
            <person name="Cheng J."/>
            <person name="Ren Y."/>
            <person name="Zhao G."/>
            <person name="Gao C."/>
            <person name="Tang Y."/>
            <person name="Liu X."/>
            <person name="Han W."/>
            <person name="Peng X."/>
            <person name="Liu R."/>
            <person name="Wang L."/>
        </authorList>
    </citation>
    <scope>NUCLEOTIDE SEQUENCE [LARGE SCALE GENOMIC DNA]</scope>
    <source>
        <strain evidence="1 2">NG80-2</strain>
    </source>
</reference>